<keyword evidence="1" id="KW-0175">Coiled coil</keyword>
<comment type="caution">
    <text evidence="3">The sequence shown here is derived from an EMBL/GenBank/DDBJ whole genome shotgun (WGS) entry which is preliminary data.</text>
</comment>
<proteinExistence type="predicted"/>
<feature type="region of interest" description="Disordered" evidence="2">
    <location>
        <begin position="1"/>
        <end position="64"/>
    </location>
</feature>
<evidence type="ECO:0000313" key="4">
    <source>
        <dbReference type="Proteomes" id="UP001437256"/>
    </source>
</evidence>
<feature type="coiled-coil region" evidence="1">
    <location>
        <begin position="403"/>
        <end position="457"/>
    </location>
</feature>
<feature type="compositionally biased region" description="Polar residues" evidence="2">
    <location>
        <begin position="40"/>
        <end position="64"/>
    </location>
</feature>
<evidence type="ECO:0000313" key="3">
    <source>
        <dbReference type="EMBL" id="KAL0060662.1"/>
    </source>
</evidence>
<dbReference type="EMBL" id="JBBXMP010000166">
    <property type="protein sequence ID" value="KAL0060662.1"/>
    <property type="molecule type" value="Genomic_DNA"/>
</dbReference>
<gene>
    <name evidence="3" type="ORF">AAF712_012539</name>
</gene>
<feature type="coiled-coil region" evidence="1">
    <location>
        <begin position="317"/>
        <end position="348"/>
    </location>
</feature>
<dbReference type="Proteomes" id="UP001437256">
    <property type="component" value="Unassembled WGS sequence"/>
</dbReference>
<evidence type="ECO:0000256" key="1">
    <source>
        <dbReference type="SAM" id="Coils"/>
    </source>
</evidence>
<feature type="region of interest" description="Disordered" evidence="2">
    <location>
        <begin position="76"/>
        <end position="193"/>
    </location>
</feature>
<protein>
    <submittedName>
        <fullName evidence="3">Uncharacterized protein</fullName>
    </submittedName>
</protein>
<name>A0ABR2ZG65_9AGAR</name>
<sequence length="522" mass="58462">MDENYEDDNVPLSSGKRDTGANAAPIGGTKRWGGRHHNWTDSSPNKNDSGSVQAFSGSNTSQSKAIGDWGFLLDQNQNTTVEQGGQTDVQESSAWGSGLTWDSTEWDVSDKEEPGKATLIDFVENQSKTTDSKPNDPWSGTGEGKWEFNAMKDEGTLEWGPLEPKPPVPNYPEAKSPSSQEGEPIPDRQRPCSPSEFITIQEVNKDAEKASWERGLGLIGRPLSRGIYESTIRHTTTFISSQVDRTNVGKDIVRWRSIFVKLYYDAGYRPAIVSRAVSEALRLEIKRRIAEAEYKHSQKGLERRSSECTGLVQMDVAEDLTERTKGYIKEIEEDEQNLTATAMQATDSFLSAQSSNEVQNKWKGVQGTLARLDTTVIGMKEIADRRAIAKRIQESRMQRERALREVKARMIQKQEIVERLTDQITRVRDVTREAEVLEAQESDRAQQIAKLQAMEKVLVTDANDTRCRNKAVDLIIERAMEEEICPALKELGSQWNIARDAVCTRVVAGLERYLGSQTAEVS</sequence>
<organism evidence="3 4">
    <name type="scientific">Marasmius tenuissimus</name>
    <dbReference type="NCBI Taxonomy" id="585030"/>
    <lineage>
        <taxon>Eukaryota</taxon>
        <taxon>Fungi</taxon>
        <taxon>Dikarya</taxon>
        <taxon>Basidiomycota</taxon>
        <taxon>Agaricomycotina</taxon>
        <taxon>Agaricomycetes</taxon>
        <taxon>Agaricomycetidae</taxon>
        <taxon>Agaricales</taxon>
        <taxon>Marasmiineae</taxon>
        <taxon>Marasmiaceae</taxon>
        <taxon>Marasmius</taxon>
    </lineage>
</organism>
<feature type="compositionally biased region" description="Basic and acidic residues" evidence="2">
    <location>
        <begin position="144"/>
        <end position="155"/>
    </location>
</feature>
<evidence type="ECO:0000256" key="2">
    <source>
        <dbReference type="SAM" id="MobiDB-lite"/>
    </source>
</evidence>
<reference evidence="3 4" key="1">
    <citation type="submission" date="2024-05" db="EMBL/GenBank/DDBJ databases">
        <title>A draft genome resource for the thread blight pathogen Marasmius tenuissimus strain MS-2.</title>
        <authorList>
            <person name="Yulfo-Soto G.E."/>
            <person name="Baruah I.K."/>
            <person name="Amoako-Attah I."/>
            <person name="Bukari Y."/>
            <person name="Meinhardt L.W."/>
            <person name="Bailey B.A."/>
            <person name="Cohen S.P."/>
        </authorList>
    </citation>
    <scope>NUCLEOTIDE SEQUENCE [LARGE SCALE GENOMIC DNA]</scope>
    <source>
        <strain evidence="3 4">MS-2</strain>
    </source>
</reference>
<accession>A0ABR2ZG65</accession>
<keyword evidence="4" id="KW-1185">Reference proteome</keyword>
<feature type="compositionally biased region" description="Polar residues" evidence="2">
    <location>
        <begin position="76"/>
        <end position="103"/>
    </location>
</feature>